<feature type="transmembrane region" description="Helical" evidence="2">
    <location>
        <begin position="237"/>
        <end position="253"/>
    </location>
</feature>
<dbReference type="EMBL" id="LFWA01000003">
    <property type="protein sequence ID" value="KTW32037.1"/>
    <property type="molecule type" value="Genomic_DNA"/>
</dbReference>
<evidence type="ECO:0000313" key="3">
    <source>
        <dbReference type="EMBL" id="KTW32037.1"/>
    </source>
</evidence>
<gene>
    <name evidence="3" type="ORF">T551_00719</name>
</gene>
<feature type="region of interest" description="Disordered" evidence="1">
    <location>
        <begin position="141"/>
        <end position="176"/>
    </location>
</feature>
<evidence type="ECO:0000313" key="4">
    <source>
        <dbReference type="Proteomes" id="UP000053447"/>
    </source>
</evidence>
<accession>A0A0W4ZUI9</accession>
<evidence type="ECO:0000256" key="1">
    <source>
        <dbReference type="SAM" id="MobiDB-lite"/>
    </source>
</evidence>
<keyword evidence="2" id="KW-1133">Transmembrane helix</keyword>
<sequence length="254" mass="27957">MKYLFISLIFSIVALVNGAYLFFASNKLEITVLKASKVLSPKKGDKWKSGFQLVQWEYKLPGIDTVNLFLVKRNINPPLYTLLGQDISYKSGKSSVHLPSNMLPGSDYSVMLTGQNPYNVYAESQYFSVLPSDDDDCYKYLYDDGAATPGPTPSDNPPTVEPEPEPEPSLGPEPPLEPDCDDCEDCSEDEMCGECFANERCECDGCETLTDSHKPFVTEPSGSDGKGVVDVGSINKIAGFWLILIITMSSILFL</sequence>
<keyword evidence="4" id="KW-1185">Reference proteome</keyword>
<name>A0A0W4ZUI9_PNEJ7</name>
<dbReference type="VEuPathDB" id="FungiDB:T551_00719"/>
<comment type="caution">
    <text evidence="3">The sequence shown here is derived from an EMBL/GenBank/DDBJ whole genome shotgun (WGS) entry which is preliminary data.</text>
</comment>
<dbReference type="Proteomes" id="UP000053447">
    <property type="component" value="Unassembled WGS sequence"/>
</dbReference>
<proteinExistence type="predicted"/>
<dbReference type="AlphaFoldDB" id="A0A0W4ZUI9"/>
<keyword evidence="2" id="KW-0812">Transmembrane</keyword>
<reference evidence="4" key="1">
    <citation type="journal article" date="2016" name="Nat. Commun.">
        <title>Genome analysis of three Pneumocystis species reveals adaptation mechanisms to life exclusively in mammalian hosts.</title>
        <authorList>
            <person name="Ma L."/>
            <person name="Chen Z."/>
            <person name="Huang D.W."/>
            <person name="Kutty G."/>
            <person name="Ishihara M."/>
            <person name="Wang H."/>
            <person name="Abouelleil A."/>
            <person name="Bishop L."/>
            <person name="Davey E."/>
            <person name="Deng R."/>
            <person name="Deng X."/>
            <person name="Fan L."/>
            <person name="Fantoni G."/>
            <person name="Fitzgerald M."/>
            <person name="Gogineni E."/>
            <person name="Goldberg J.M."/>
            <person name="Handley G."/>
            <person name="Hu X."/>
            <person name="Huber C."/>
            <person name="Jiao X."/>
            <person name="Jones K."/>
            <person name="Levin J.Z."/>
            <person name="Liu Y."/>
            <person name="Macdonald P."/>
            <person name="Melnikov A."/>
            <person name="Raley C."/>
            <person name="Sassi M."/>
            <person name="Sherman B.T."/>
            <person name="Song X."/>
            <person name="Sykes S."/>
            <person name="Tran B."/>
            <person name="Walsh L."/>
            <person name="Xia Y."/>
            <person name="Yang J."/>
            <person name="Young S."/>
            <person name="Zeng Q."/>
            <person name="Zheng X."/>
            <person name="Stephens R."/>
            <person name="Nusbaum C."/>
            <person name="Birren B.W."/>
            <person name="Azadi P."/>
            <person name="Lempicki R.A."/>
            <person name="Cuomo C.A."/>
            <person name="Kovacs J.A."/>
        </authorList>
    </citation>
    <scope>NUCLEOTIDE SEQUENCE [LARGE SCALE GENOMIC DNA]</scope>
    <source>
        <strain evidence="4">RU7</strain>
    </source>
</reference>
<protein>
    <submittedName>
        <fullName evidence="3">Uncharacterized protein</fullName>
    </submittedName>
</protein>
<dbReference type="RefSeq" id="XP_018230729.1">
    <property type="nucleotide sequence ID" value="XM_018372983.1"/>
</dbReference>
<feature type="compositionally biased region" description="Pro residues" evidence="1">
    <location>
        <begin position="150"/>
        <end position="175"/>
    </location>
</feature>
<dbReference type="OrthoDB" id="5425097at2759"/>
<dbReference type="GeneID" id="28939238"/>
<keyword evidence="2" id="KW-0472">Membrane</keyword>
<evidence type="ECO:0000256" key="2">
    <source>
        <dbReference type="SAM" id="Phobius"/>
    </source>
</evidence>
<organism evidence="3 4">
    <name type="scientific">Pneumocystis jirovecii (strain RU7)</name>
    <name type="common">Human pneumocystis pneumonia agent</name>
    <dbReference type="NCBI Taxonomy" id="1408657"/>
    <lineage>
        <taxon>Eukaryota</taxon>
        <taxon>Fungi</taxon>
        <taxon>Dikarya</taxon>
        <taxon>Ascomycota</taxon>
        <taxon>Taphrinomycotina</taxon>
        <taxon>Pneumocystomycetes</taxon>
        <taxon>Pneumocystaceae</taxon>
        <taxon>Pneumocystis</taxon>
    </lineage>
</organism>